<protein>
    <submittedName>
        <fullName evidence="6">Sugar ABC transporter periplasmic protein</fullName>
    </submittedName>
</protein>
<evidence type="ECO:0000256" key="2">
    <source>
        <dbReference type="ARBA" id="ARBA00007639"/>
    </source>
</evidence>
<organism evidence="6 7">
    <name type="scientific">Mesorhizobium plurifarium</name>
    <dbReference type="NCBI Taxonomy" id="69974"/>
    <lineage>
        <taxon>Bacteria</taxon>
        <taxon>Pseudomonadati</taxon>
        <taxon>Pseudomonadota</taxon>
        <taxon>Alphaproteobacteria</taxon>
        <taxon>Hyphomicrobiales</taxon>
        <taxon>Phyllobacteriaceae</taxon>
        <taxon>Mesorhizobium</taxon>
    </lineage>
</organism>
<proteinExistence type="inferred from homology"/>
<keyword evidence="7" id="KW-1185">Reference proteome</keyword>
<evidence type="ECO:0000313" key="7">
    <source>
        <dbReference type="Proteomes" id="UP000045285"/>
    </source>
</evidence>
<feature type="domain" description="Periplasmic binding protein" evidence="5">
    <location>
        <begin position="75"/>
        <end position="328"/>
    </location>
</feature>
<evidence type="ECO:0000256" key="4">
    <source>
        <dbReference type="SAM" id="SignalP"/>
    </source>
</evidence>
<reference evidence="7" key="1">
    <citation type="submission" date="2014-08" db="EMBL/GenBank/DDBJ databases">
        <authorList>
            <person name="Moulin L."/>
        </authorList>
    </citation>
    <scope>NUCLEOTIDE SEQUENCE [LARGE SCALE GENOMIC DNA]</scope>
</reference>
<dbReference type="InterPro" id="IPR025997">
    <property type="entry name" value="SBP_2_dom"/>
</dbReference>
<comment type="subcellular location">
    <subcellularLocation>
        <location evidence="1">Cell envelope</location>
    </subcellularLocation>
</comment>
<evidence type="ECO:0000256" key="1">
    <source>
        <dbReference type="ARBA" id="ARBA00004196"/>
    </source>
</evidence>
<sequence>MTRFRTMTAVFTTALLATSLYAAAPASADPDSALAELQKTVLSKGPNGEAPASAASVTLTDEELAKIKDMKATAAIVMHYGGNDWSRAQIAGLKDQFGKMGIEVIATTDAGFKPEKQVADLETVMAQNPKIIVSIPTDPSATASAYKAAADKGAKLVFMDNVPAGLAAGKDYVSVVSADNYGNGVAAAHLMTKALGGKGEIGLVFHAADFFVTRQRYDGFKKTIADNYPDIKIVAEQGIGGPDFTGDAEKAASAILTSHPTINGIWAVWDVPAEGVISAARTAGRDDLVITTCDLGENVAINMASGGFVKGLGAQRPFDQGVTEAKLAGYGLLGKEAPAFVALPALPVTKDTLLEGWKAVYHAEATDKIKGSM</sequence>
<evidence type="ECO:0000256" key="3">
    <source>
        <dbReference type="ARBA" id="ARBA00022729"/>
    </source>
</evidence>
<dbReference type="PANTHER" id="PTHR46847:SF1">
    <property type="entry name" value="D-ALLOSE-BINDING PERIPLASMIC PROTEIN-RELATED"/>
    <property type="match status" value="1"/>
</dbReference>
<name>A0A090DET1_MESPL</name>
<dbReference type="Pfam" id="PF13407">
    <property type="entry name" value="Peripla_BP_4"/>
    <property type="match status" value="1"/>
</dbReference>
<dbReference type="GO" id="GO:0030313">
    <property type="term" value="C:cell envelope"/>
    <property type="evidence" value="ECO:0007669"/>
    <property type="project" value="UniProtKB-SubCell"/>
</dbReference>
<dbReference type="Proteomes" id="UP000045285">
    <property type="component" value="Unassembled WGS sequence"/>
</dbReference>
<dbReference type="STRING" id="69974.MPLDJ20_20345"/>
<dbReference type="InterPro" id="IPR028082">
    <property type="entry name" value="Peripla_BP_I"/>
</dbReference>
<dbReference type="SUPFAM" id="SSF53822">
    <property type="entry name" value="Periplasmic binding protein-like I"/>
    <property type="match status" value="1"/>
</dbReference>
<feature type="chain" id="PRO_5001854151" evidence="4">
    <location>
        <begin position="29"/>
        <end position="373"/>
    </location>
</feature>
<dbReference type="AlphaFoldDB" id="A0A090DET1"/>
<dbReference type="PANTHER" id="PTHR46847">
    <property type="entry name" value="D-ALLOSE-BINDING PERIPLASMIC PROTEIN-RELATED"/>
    <property type="match status" value="1"/>
</dbReference>
<dbReference type="Gene3D" id="3.40.50.2300">
    <property type="match status" value="2"/>
</dbReference>
<gene>
    <name evidence="6" type="ORF">MPL3356_150211</name>
</gene>
<evidence type="ECO:0000259" key="5">
    <source>
        <dbReference type="Pfam" id="PF13407"/>
    </source>
</evidence>
<comment type="similarity">
    <text evidence="2">Belongs to the bacterial solute-binding protein 2 family.</text>
</comment>
<accession>A0A090DET1</accession>
<dbReference type="EMBL" id="CCMZ01000007">
    <property type="protein sequence ID" value="CDX14104.1"/>
    <property type="molecule type" value="Genomic_DNA"/>
</dbReference>
<evidence type="ECO:0000313" key="6">
    <source>
        <dbReference type="EMBL" id="CDX14104.1"/>
    </source>
</evidence>
<keyword evidence="3 4" id="KW-0732">Signal</keyword>
<dbReference type="GO" id="GO:0030246">
    <property type="term" value="F:carbohydrate binding"/>
    <property type="evidence" value="ECO:0007669"/>
    <property type="project" value="UniProtKB-ARBA"/>
</dbReference>
<dbReference type="CDD" id="cd06316">
    <property type="entry name" value="PBP1_ABC_sugar_binding-like"/>
    <property type="match status" value="1"/>
</dbReference>
<feature type="signal peptide" evidence="4">
    <location>
        <begin position="1"/>
        <end position="28"/>
    </location>
</feature>